<feature type="binding site" evidence="5">
    <location>
        <begin position="175"/>
        <end position="178"/>
    </location>
    <ligand>
        <name>pyridoxal 5'-phosphate</name>
        <dbReference type="ChEBI" id="CHEBI:597326"/>
    </ligand>
</feature>
<dbReference type="GO" id="GO:0005737">
    <property type="term" value="C:cytoplasm"/>
    <property type="evidence" value="ECO:0007669"/>
    <property type="project" value="UniProtKB-SubCell"/>
</dbReference>
<feature type="modified residue" description="N6-(pyridoxal phosphate)lysine" evidence="5">
    <location>
        <position position="287"/>
    </location>
</feature>
<dbReference type="Pfam" id="PF22580">
    <property type="entry name" value="KYNU_C"/>
    <property type="match status" value="1"/>
</dbReference>
<feature type="binding site" evidence="5">
    <location>
        <position position="261"/>
    </location>
    <ligand>
        <name>pyridoxal 5'-phosphate</name>
        <dbReference type="ChEBI" id="CHEBI:597326"/>
    </ligand>
</feature>
<evidence type="ECO:0000313" key="8">
    <source>
        <dbReference type="EMBL" id="KAE8351773.1"/>
    </source>
</evidence>
<dbReference type="InterPro" id="IPR015421">
    <property type="entry name" value="PyrdxlP-dep_Trfase_major"/>
</dbReference>
<dbReference type="PIRSF" id="PIRSF038800">
    <property type="entry name" value="KYNU"/>
    <property type="match status" value="1"/>
</dbReference>
<comment type="function">
    <text evidence="5 6">Catalyzes the cleavage of L-kynurenine (L-Kyn) and L-3-hydroxykynurenine (L-3OHKyn) into anthranilic acid (AA) and 3-hydroxyanthranilic acid (3-OHAA), respectively.</text>
</comment>
<evidence type="ECO:0000259" key="7">
    <source>
        <dbReference type="Pfam" id="PF00266"/>
    </source>
</evidence>
<feature type="binding site" evidence="5">
    <location>
        <position position="355"/>
    </location>
    <ligand>
        <name>pyridoxal 5'-phosphate</name>
        <dbReference type="ChEBI" id="CHEBI:597326"/>
    </ligand>
</feature>
<dbReference type="InterPro" id="IPR015422">
    <property type="entry name" value="PyrdxlP-dep_Trfase_small"/>
</dbReference>
<dbReference type="OrthoDB" id="5978656at2759"/>
<dbReference type="NCBIfam" id="TIGR01814">
    <property type="entry name" value="kynureninase"/>
    <property type="match status" value="1"/>
</dbReference>
<feature type="binding site" evidence="5">
    <location>
        <position position="232"/>
    </location>
    <ligand>
        <name>pyridoxal 5'-phosphate</name>
        <dbReference type="ChEBI" id="CHEBI:597326"/>
    </ligand>
</feature>
<evidence type="ECO:0000313" key="9">
    <source>
        <dbReference type="Proteomes" id="UP000327118"/>
    </source>
</evidence>
<feature type="binding site" evidence="5">
    <location>
        <position position="147"/>
    </location>
    <ligand>
        <name>pyridoxal 5'-phosphate</name>
        <dbReference type="ChEBI" id="CHEBI:597326"/>
    </ligand>
</feature>
<dbReference type="GO" id="GO:0016740">
    <property type="term" value="F:transferase activity"/>
    <property type="evidence" value="ECO:0007669"/>
    <property type="project" value="UniProtKB-KW"/>
</dbReference>
<comment type="subunit">
    <text evidence="5 6">Homodimer.</text>
</comment>
<gene>
    <name evidence="5" type="primary">BNA5</name>
    <name evidence="8" type="ORF">BDV28DRAFT_158440</name>
</gene>
<dbReference type="EC" id="3.7.1.3" evidence="5 6"/>
<dbReference type="GO" id="GO:0043420">
    <property type="term" value="P:anthranilate metabolic process"/>
    <property type="evidence" value="ECO:0007669"/>
    <property type="project" value="UniProtKB-UniRule"/>
</dbReference>
<dbReference type="HAMAP" id="MF_01970">
    <property type="entry name" value="Kynureninase"/>
    <property type="match status" value="1"/>
</dbReference>
<keyword evidence="1 5" id="KW-0963">Cytoplasm</keyword>
<dbReference type="GO" id="GO:0019805">
    <property type="term" value="P:quinolinate biosynthetic process"/>
    <property type="evidence" value="ECO:0007669"/>
    <property type="project" value="UniProtKB-UniRule"/>
</dbReference>
<evidence type="ECO:0000256" key="2">
    <source>
        <dbReference type="ARBA" id="ARBA00022642"/>
    </source>
</evidence>
<dbReference type="GO" id="GO:0034354">
    <property type="term" value="P:'de novo' NAD+ biosynthetic process from L-tryptophan"/>
    <property type="evidence" value="ECO:0007669"/>
    <property type="project" value="UniProtKB-UniRule"/>
</dbReference>
<organism evidence="8 9">
    <name type="scientific">Aspergillus coremiiformis</name>
    <dbReference type="NCBI Taxonomy" id="138285"/>
    <lineage>
        <taxon>Eukaryota</taxon>
        <taxon>Fungi</taxon>
        <taxon>Dikarya</taxon>
        <taxon>Ascomycota</taxon>
        <taxon>Pezizomycotina</taxon>
        <taxon>Eurotiomycetes</taxon>
        <taxon>Eurotiomycetidae</taxon>
        <taxon>Eurotiales</taxon>
        <taxon>Aspergillaceae</taxon>
        <taxon>Aspergillus</taxon>
        <taxon>Aspergillus subgen. Circumdati</taxon>
    </lineage>
</organism>
<feature type="binding site" evidence="5">
    <location>
        <position position="264"/>
    </location>
    <ligand>
        <name>pyridoxal 5'-phosphate</name>
        <dbReference type="ChEBI" id="CHEBI:597326"/>
    </ligand>
</feature>
<feature type="binding site" evidence="5">
    <location>
        <position position="327"/>
    </location>
    <ligand>
        <name>pyridoxal 5'-phosphate</name>
        <dbReference type="ChEBI" id="CHEBI:597326"/>
    </ligand>
</feature>
<dbReference type="InterPro" id="IPR000192">
    <property type="entry name" value="Aminotrans_V_dom"/>
</dbReference>
<dbReference type="EMBL" id="ML739155">
    <property type="protein sequence ID" value="KAE8351773.1"/>
    <property type="molecule type" value="Genomic_DNA"/>
</dbReference>
<comment type="catalytic activity">
    <reaction evidence="5 6">
        <text>L-kynurenine + H2O = anthranilate + L-alanine + H(+)</text>
        <dbReference type="Rhea" id="RHEA:16813"/>
        <dbReference type="ChEBI" id="CHEBI:15377"/>
        <dbReference type="ChEBI" id="CHEBI:15378"/>
        <dbReference type="ChEBI" id="CHEBI:16567"/>
        <dbReference type="ChEBI" id="CHEBI:57959"/>
        <dbReference type="ChEBI" id="CHEBI:57972"/>
        <dbReference type="EC" id="3.7.1.3"/>
    </reaction>
</comment>
<comment type="cofactor">
    <cofactor evidence="5 6">
        <name>pyridoxal 5'-phosphate</name>
        <dbReference type="ChEBI" id="CHEBI:597326"/>
    </cofactor>
</comment>
<dbReference type="Pfam" id="PF00266">
    <property type="entry name" value="Aminotran_5"/>
    <property type="match status" value="1"/>
</dbReference>
<comment type="pathway">
    <text evidence="5 6">Cofactor biosynthesis; NAD(+) biosynthesis; quinolinate from L-kynurenine: step 2/3.</text>
</comment>
<evidence type="ECO:0000256" key="4">
    <source>
        <dbReference type="ARBA" id="ARBA00022898"/>
    </source>
</evidence>
<dbReference type="GO" id="GO:0019441">
    <property type="term" value="P:L-tryptophan catabolic process to kynurenine"/>
    <property type="evidence" value="ECO:0007669"/>
    <property type="project" value="TreeGrafter"/>
</dbReference>
<accession>A0A5N6Z3V3</accession>
<dbReference type="Proteomes" id="UP000327118">
    <property type="component" value="Unassembled WGS sequence"/>
</dbReference>
<proteinExistence type="inferred from homology"/>
<evidence type="ECO:0000256" key="5">
    <source>
        <dbReference type="HAMAP-Rule" id="MF_03017"/>
    </source>
</evidence>
<comment type="catalytic activity">
    <reaction evidence="6">
        <text>3-hydroxy-L-kynurenine + H2O = 3-hydroxyanthranilate + L-alanine + H(+)</text>
        <dbReference type="Rhea" id="RHEA:25143"/>
        <dbReference type="ChEBI" id="CHEBI:15377"/>
        <dbReference type="ChEBI" id="CHEBI:15378"/>
        <dbReference type="ChEBI" id="CHEBI:36559"/>
        <dbReference type="ChEBI" id="CHEBI:57972"/>
        <dbReference type="ChEBI" id="CHEBI:58125"/>
        <dbReference type="EC" id="3.7.1.3"/>
    </reaction>
</comment>
<dbReference type="GO" id="GO:0030170">
    <property type="term" value="F:pyridoxal phosphate binding"/>
    <property type="evidence" value="ECO:0007669"/>
    <property type="project" value="UniProtKB-UniRule"/>
</dbReference>
<dbReference type="Gene3D" id="3.40.640.10">
    <property type="entry name" value="Type I PLP-dependent aspartate aminotransferase-like (Major domain)"/>
    <property type="match status" value="1"/>
</dbReference>
<keyword evidence="9" id="KW-1185">Reference proteome</keyword>
<comment type="subcellular location">
    <subcellularLocation>
        <location evidence="5 6">Cytoplasm</location>
    </subcellularLocation>
</comment>
<feature type="binding site" evidence="5">
    <location>
        <position position="286"/>
    </location>
    <ligand>
        <name>pyridoxal 5'-phosphate</name>
        <dbReference type="ChEBI" id="CHEBI:597326"/>
    </ligand>
</feature>
<name>A0A5N6Z3V3_9EURO</name>
<dbReference type="FunFam" id="3.40.640.10:FF:000031">
    <property type="entry name" value="Kynureninase"/>
    <property type="match status" value="1"/>
</dbReference>
<keyword evidence="3 5" id="KW-0378">Hydrolase</keyword>
<protein>
    <recommendedName>
        <fullName evidence="5 6">Kynureninase</fullName>
        <ecNumber evidence="5 6">3.7.1.3</ecNumber>
    </recommendedName>
    <alternativeName>
        <fullName evidence="5">Biosynthesis of nicotinic acid protein 5</fullName>
    </alternativeName>
    <alternativeName>
        <fullName evidence="5">L-kynurenine hydrolase</fullName>
    </alternativeName>
</protein>
<keyword evidence="4 5" id="KW-0663">Pyridoxal phosphate</keyword>
<dbReference type="UniPathway" id="UPA00334">
    <property type="reaction ID" value="UER00455"/>
</dbReference>
<keyword evidence="8" id="KW-0808">Transferase</keyword>
<keyword evidence="2 5" id="KW-0662">Pyridine nucleotide biosynthesis</keyword>
<sequence length="487" mass="54802">MGSRLHVQQIKNGPPLPYKDDIRAFTREYAESLDAQDPLRQFRDEFIIPSKKDLKRKTLDVHDNIDDSSDPRSVYLCGNSLGLQPRSTRKYLEYYLRTWGIKGVTGHFTPHDDQLLPPFVDVDEAGSKLMAPIVGALESEVAVMGTLTANLHLLMASFYQPTKEKYKIIIEGKAFPSDHYAVESQIQHHNLDPKDAMVLIEPENLDRPILATEHILRVIDEHASSTALILLSGIQFYTGQYFDIEKITAHAHSKGIIIGWDCAHATGNVDLRLHDWNVDFAVWCNYKYLNSGPGGIAGLFVHENHGRVDTSKVGSKDEPFRPRLSGWWGDDKKTRFQMENRFVPQPGAAGFQVSNPSVLDMNAVVASLEIFNRTSMAEIRQKSLDLTGYLEYLLLKYPLDAAPDDKPFSIITPSNPADRGAQLSLRLRPGLLGSVAEVLEENGVVIDDRKPDVIRVAPVPLYNTYVDVWQFCQIFFDACRTAVRAQK</sequence>
<dbReference type="Gene3D" id="3.90.1150.10">
    <property type="entry name" value="Aspartate Aminotransferase, domain 1"/>
    <property type="match status" value="1"/>
</dbReference>
<dbReference type="PANTHER" id="PTHR14084:SF0">
    <property type="entry name" value="KYNURENINASE"/>
    <property type="match status" value="1"/>
</dbReference>
<dbReference type="InterPro" id="IPR015424">
    <property type="entry name" value="PyrdxlP-dep_Trfase"/>
</dbReference>
<dbReference type="UniPathway" id="UPA00253">
    <property type="reaction ID" value="UER00329"/>
</dbReference>
<evidence type="ECO:0000256" key="6">
    <source>
        <dbReference type="PIRNR" id="PIRNR038800"/>
    </source>
</evidence>
<dbReference type="AlphaFoldDB" id="A0A5N6Z3V3"/>
<reference evidence="9" key="1">
    <citation type="submission" date="2019-04" db="EMBL/GenBank/DDBJ databases">
        <title>Friends and foes A comparative genomics studyof 23 Aspergillus species from section Flavi.</title>
        <authorList>
            <consortium name="DOE Joint Genome Institute"/>
            <person name="Kjaerbolling I."/>
            <person name="Vesth T."/>
            <person name="Frisvad J.C."/>
            <person name="Nybo J.L."/>
            <person name="Theobald S."/>
            <person name="Kildgaard S."/>
            <person name="Isbrandt T."/>
            <person name="Kuo A."/>
            <person name="Sato A."/>
            <person name="Lyhne E.K."/>
            <person name="Kogle M.E."/>
            <person name="Wiebenga A."/>
            <person name="Kun R.S."/>
            <person name="Lubbers R.J."/>
            <person name="Makela M.R."/>
            <person name="Barry K."/>
            <person name="Chovatia M."/>
            <person name="Clum A."/>
            <person name="Daum C."/>
            <person name="Haridas S."/>
            <person name="He G."/>
            <person name="LaButti K."/>
            <person name="Lipzen A."/>
            <person name="Mondo S."/>
            <person name="Riley R."/>
            <person name="Salamov A."/>
            <person name="Simmons B.A."/>
            <person name="Magnuson J.K."/>
            <person name="Henrissat B."/>
            <person name="Mortensen U.H."/>
            <person name="Larsen T.O."/>
            <person name="Devries R.P."/>
            <person name="Grigoriev I.V."/>
            <person name="Machida M."/>
            <person name="Baker S.E."/>
            <person name="Andersen M.R."/>
        </authorList>
    </citation>
    <scope>NUCLEOTIDE SEQUENCE [LARGE SCALE GENOMIC DNA]</scope>
    <source>
        <strain evidence="9">CBS 553.77</strain>
    </source>
</reference>
<dbReference type="GO" id="GO:0097053">
    <property type="term" value="P:L-kynurenine catabolic process"/>
    <property type="evidence" value="ECO:0007669"/>
    <property type="project" value="UniProtKB-UniRule"/>
</dbReference>
<dbReference type="GO" id="GO:0030429">
    <property type="term" value="F:kynureninase activity"/>
    <property type="evidence" value="ECO:0007669"/>
    <property type="project" value="UniProtKB-UniRule"/>
</dbReference>
<dbReference type="PANTHER" id="PTHR14084">
    <property type="entry name" value="KYNURENINASE"/>
    <property type="match status" value="1"/>
</dbReference>
<dbReference type="SUPFAM" id="SSF53383">
    <property type="entry name" value="PLP-dependent transferases"/>
    <property type="match status" value="1"/>
</dbReference>
<feature type="binding site" evidence="5">
    <location>
        <position position="148"/>
    </location>
    <ligand>
        <name>pyridoxal 5'-phosphate</name>
        <dbReference type="ChEBI" id="CHEBI:597326"/>
    </ligand>
</feature>
<dbReference type="InterPro" id="IPR010111">
    <property type="entry name" value="Kynureninase"/>
</dbReference>
<evidence type="ECO:0000256" key="3">
    <source>
        <dbReference type="ARBA" id="ARBA00022801"/>
    </source>
</evidence>
<feature type="domain" description="Aminotransferase class V" evidence="7">
    <location>
        <begin position="210"/>
        <end position="315"/>
    </location>
</feature>
<comment type="pathway">
    <text evidence="5 6">Amino-acid degradation; L-kynurenine degradation; L-alanine and anthranilate from L-kynurenine: step 1/1.</text>
</comment>
<comment type="similarity">
    <text evidence="5 6">Belongs to the kynureninase family.</text>
</comment>
<evidence type="ECO:0000256" key="1">
    <source>
        <dbReference type="ARBA" id="ARBA00022490"/>
    </source>
</evidence>